<accession>A0A9Q9F0P3</accession>
<keyword evidence="3" id="KW-0418">Kinase</keyword>
<evidence type="ECO:0000256" key="1">
    <source>
        <dbReference type="ARBA" id="ARBA00022553"/>
    </source>
</evidence>
<dbReference type="KEGG" id="mequ:KFV11_07215"/>
<evidence type="ECO:0000259" key="4">
    <source>
        <dbReference type="Pfam" id="PF14689"/>
    </source>
</evidence>
<dbReference type="Gene3D" id="1.10.287.130">
    <property type="match status" value="1"/>
</dbReference>
<keyword evidence="1" id="KW-0597">Phosphoprotein</keyword>
<evidence type="ECO:0000256" key="2">
    <source>
        <dbReference type="ARBA" id="ARBA00022679"/>
    </source>
</evidence>
<keyword evidence="7" id="KW-1185">Reference proteome</keyword>
<organism evidence="6 8">
    <name type="scientific">Macrococcus equipercicus</name>
    <dbReference type="NCBI Taxonomy" id="69967"/>
    <lineage>
        <taxon>Bacteria</taxon>
        <taxon>Bacillati</taxon>
        <taxon>Bacillota</taxon>
        <taxon>Bacilli</taxon>
        <taxon>Bacillales</taxon>
        <taxon>Staphylococcaceae</taxon>
        <taxon>Macrococcus</taxon>
    </lineage>
</organism>
<dbReference type="RefSeq" id="WP_149458473.1">
    <property type="nucleotide sequence ID" value="NZ_CP073809.1"/>
</dbReference>
<evidence type="ECO:0000256" key="3">
    <source>
        <dbReference type="ARBA" id="ARBA00022777"/>
    </source>
</evidence>
<keyword evidence="2" id="KW-0808">Transferase</keyword>
<evidence type="ECO:0000313" key="7">
    <source>
        <dbReference type="Proteomes" id="UP000295735"/>
    </source>
</evidence>
<dbReference type="SUPFAM" id="SSF55890">
    <property type="entry name" value="Sporulation response regulatory protein Spo0B"/>
    <property type="match status" value="1"/>
</dbReference>
<dbReference type="Proteomes" id="UP001057381">
    <property type="component" value="Chromosome"/>
</dbReference>
<dbReference type="Pfam" id="PF14689">
    <property type="entry name" value="SPOB_a"/>
    <property type="match status" value="1"/>
</dbReference>
<dbReference type="Proteomes" id="UP000295735">
    <property type="component" value="Unassembled WGS sequence"/>
</dbReference>
<sequence length="160" mass="18554">MKALDVYTRAKHDISNQLQLISCYLELEQYDKAKAAAGLWTKKIHEEQQLFQLPWPRFLEAVISYRTIEQNYSWRFEVNTTGDRFSDDYVTAQLKRWMAFISVIPAADKQLIELELTDDEDSIDIRFVLSGGDYSAVQGNDAFDWEITETTIAAAFKINK</sequence>
<evidence type="ECO:0000313" key="6">
    <source>
        <dbReference type="EMBL" id="UTH13062.1"/>
    </source>
</evidence>
<dbReference type="EMBL" id="SCWC02000002">
    <property type="protein sequence ID" value="KAA1040005.1"/>
    <property type="molecule type" value="Genomic_DNA"/>
</dbReference>
<evidence type="ECO:0000313" key="8">
    <source>
        <dbReference type="Proteomes" id="UP001057381"/>
    </source>
</evidence>
<protein>
    <submittedName>
        <fullName evidence="6">Spo0B domain-containing protein</fullName>
    </submittedName>
</protein>
<dbReference type="AlphaFoldDB" id="A0A9Q9F0P3"/>
<dbReference type="OrthoDB" id="2418461at2"/>
<gene>
    <name evidence="5" type="ORF">ERX35_003180</name>
    <name evidence="6" type="ORF">KFV11_07215</name>
</gene>
<reference evidence="6" key="2">
    <citation type="submission" date="2021-04" db="EMBL/GenBank/DDBJ databases">
        <title>Complete Genome Sequences of Macrococcus spp. from dog and cattle.</title>
        <authorList>
            <person name="Schwendener S."/>
            <person name="Perreten V."/>
        </authorList>
    </citation>
    <scope>NUCLEOTIDE SEQUENCE</scope>
    <source>
        <strain evidence="6">Epi0143-OL</strain>
    </source>
</reference>
<name>A0A9Q9F0P3_9STAP</name>
<proteinExistence type="predicted"/>
<dbReference type="EMBL" id="CP073809">
    <property type="protein sequence ID" value="UTH13062.1"/>
    <property type="molecule type" value="Genomic_DNA"/>
</dbReference>
<dbReference type="GO" id="GO:0000155">
    <property type="term" value="F:phosphorelay sensor kinase activity"/>
    <property type="evidence" value="ECO:0007669"/>
    <property type="project" value="InterPro"/>
</dbReference>
<feature type="domain" description="SpoOB alpha-helical" evidence="4">
    <location>
        <begin position="4"/>
        <end position="52"/>
    </location>
</feature>
<evidence type="ECO:0000313" key="5">
    <source>
        <dbReference type="EMBL" id="KAA1040005.1"/>
    </source>
</evidence>
<dbReference type="InterPro" id="IPR039506">
    <property type="entry name" value="SPOB_a"/>
</dbReference>
<dbReference type="InterPro" id="IPR016120">
    <property type="entry name" value="Sig_transdc_His_kin_SpoOB"/>
</dbReference>
<reference evidence="5 7" key="1">
    <citation type="submission" date="2019-09" db="EMBL/GenBank/DDBJ databases">
        <authorList>
            <person name="Mazhar S."/>
            <person name="Altermann E."/>
            <person name="Hill C."/>
            <person name="Mcauliffe O."/>
        </authorList>
    </citation>
    <scope>NUCLEOTIDE SEQUENCE [LARGE SCALE GENOMIC DNA]</scope>
    <source>
        <strain evidence="5 7">ATCC 51831</strain>
    </source>
</reference>